<evidence type="ECO:0000256" key="1">
    <source>
        <dbReference type="SAM" id="MobiDB-lite"/>
    </source>
</evidence>
<sequence>MGLFGNQAAATGVMWELLAEQGIMPLPELVRRVHQGDSARWHEAAQQANGLVTGHDDAGDRGTRMLRGLESAWTGDGAEAAADKIRAGLKATQTSSEVYGANARQYTDSAHAFDNVRSQLTAMDDQAPERSAWDNLTPWDTDQEDKINQYKAQLEQNRQTYQAYEQTMKSSQQGVQKDFGSLGPLDGGLGKIDFGTGTTGKESSGTGVITFNESGGQQQAQPGGSSVTPAGPGGSGGQVNTGGSQNFASNLPAASQPDDSTSAAGYTPPGGTGPGGYSPNVQTPGYQPGSGQGSNFGSGNAYAPPGFGPPGGAAGGRFSGPGAGGASGGSVGGVGSGSGSGSGGAAGRVGSGGIPGGAAGGLGAGKGTGAAPFGPGGQAGGAVGGSAGGSGGARGMGGMGAMGGGAGRGRGSDDEEHQRQYVQDTDEAFSLTDDDEPLRDPNTGAVVTPPTIGG</sequence>
<evidence type="ECO:0008006" key="4">
    <source>
        <dbReference type="Google" id="ProtNLM"/>
    </source>
</evidence>
<dbReference type="Gene3D" id="1.20.1260.20">
    <property type="entry name" value="PPE superfamily"/>
    <property type="match status" value="1"/>
</dbReference>
<evidence type="ECO:0000313" key="2">
    <source>
        <dbReference type="EMBL" id="MBK1788515.1"/>
    </source>
</evidence>
<comment type="caution">
    <text evidence="2">The sequence shown here is derived from an EMBL/GenBank/DDBJ whole genome shotgun (WGS) entry which is preliminary data.</text>
</comment>
<feature type="compositionally biased region" description="Gly residues" evidence="1">
    <location>
        <begin position="385"/>
        <end position="409"/>
    </location>
</feature>
<keyword evidence="3" id="KW-1185">Reference proteome</keyword>
<dbReference type="Proteomes" id="UP000635245">
    <property type="component" value="Unassembled WGS sequence"/>
</dbReference>
<proteinExistence type="predicted"/>
<accession>A0A934V8P9</accession>
<feature type="compositionally biased region" description="Low complexity" evidence="1">
    <location>
        <begin position="214"/>
        <end position="226"/>
    </location>
</feature>
<name>A0A934V8P9_9PSEU</name>
<dbReference type="EMBL" id="JAENJH010000010">
    <property type="protein sequence ID" value="MBK1788515.1"/>
    <property type="molecule type" value="Genomic_DNA"/>
</dbReference>
<feature type="compositionally biased region" description="Acidic residues" evidence="1">
    <location>
        <begin position="424"/>
        <end position="437"/>
    </location>
</feature>
<reference evidence="2" key="1">
    <citation type="submission" date="2020-12" db="EMBL/GenBank/DDBJ databases">
        <title>Prauserella sp. ASG 168, a novel actinomycete isolated from cave rock.</title>
        <authorList>
            <person name="Suriyachadkun C."/>
        </authorList>
    </citation>
    <scope>NUCLEOTIDE SEQUENCE</scope>
    <source>
        <strain evidence="2">ASG 168</strain>
    </source>
</reference>
<dbReference type="RefSeq" id="WP_200324474.1">
    <property type="nucleotide sequence ID" value="NZ_JAENJH010000010.1"/>
</dbReference>
<feature type="compositionally biased region" description="Polar residues" evidence="1">
    <location>
        <begin position="244"/>
        <end position="261"/>
    </location>
</feature>
<dbReference type="AlphaFoldDB" id="A0A934V8P9"/>
<dbReference type="InterPro" id="IPR038332">
    <property type="entry name" value="PPE_sf"/>
</dbReference>
<feature type="region of interest" description="Disordered" evidence="1">
    <location>
        <begin position="385"/>
        <end position="454"/>
    </location>
</feature>
<organism evidence="2 3">
    <name type="scientific">Prauserella cavernicola</name>
    <dbReference type="NCBI Taxonomy" id="2800127"/>
    <lineage>
        <taxon>Bacteria</taxon>
        <taxon>Bacillati</taxon>
        <taxon>Actinomycetota</taxon>
        <taxon>Actinomycetes</taxon>
        <taxon>Pseudonocardiales</taxon>
        <taxon>Pseudonocardiaceae</taxon>
        <taxon>Prauserella</taxon>
    </lineage>
</organism>
<feature type="compositionally biased region" description="Gly residues" evidence="1">
    <location>
        <begin position="309"/>
        <end position="348"/>
    </location>
</feature>
<feature type="compositionally biased region" description="Gly residues" evidence="1">
    <location>
        <begin position="231"/>
        <end position="240"/>
    </location>
</feature>
<feature type="compositionally biased region" description="Low complexity" evidence="1">
    <location>
        <begin position="195"/>
        <end position="207"/>
    </location>
</feature>
<gene>
    <name evidence="2" type="ORF">JHE00_29655</name>
</gene>
<protein>
    <recommendedName>
        <fullName evidence="4">PPE domain-containing protein</fullName>
    </recommendedName>
</protein>
<feature type="compositionally biased region" description="Basic and acidic residues" evidence="1">
    <location>
        <begin position="410"/>
        <end position="419"/>
    </location>
</feature>
<evidence type="ECO:0000313" key="3">
    <source>
        <dbReference type="Proteomes" id="UP000635245"/>
    </source>
</evidence>
<feature type="region of interest" description="Disordered" evidence="1">
    <location>
        <begin position="193"/>
        <end position="348"/>
    </location>
</feature>